<dbReference type="Pfam" id="PF07504">
    <property type="entry name" value="FTP"/>
    <property type="match status" value="1"/>
</dbReference>
<comment type="subcellular location">
    <subcellularLocation>
        <location evidence="2">Secreted</location>
    </subcellularLocation>
</comment>
<organism evidence="14 15">
    <name type="scientific">Hymenobacter roseosalivarius DSM 11622</name>
    <dbReference type="NCBI Taxonomy" id="645990"/>
    <lineage>
        <taxon>Bacteria</taxon>
        <taxon>Pseudomonadati</taxon>
        <taxon>Bacteroidota</taxon>
        <taxon>Cytophagia</taxon>
        <taxon>Cytophagales</taxon>
        <taxon>Hymenobacteraceae</taxon>
        <taxon>Hymenobacter</taxon>
    </lineage>
</organism>
<dbReference type="InterPro" id="IPR000601">
    <property type="entry name" value="PKD_dom"/>
</dbReference>
<dbReference type="GO" id="GO:0006508">
    <property type="term" value="P:proteolysis"/>
    <property type="evidence" value="ECO:0007669"/>
    <property type="project" value="UniProtKB-KW"/>
</dbReference>
<evidence type="ECO:0000313" key="14">
    <source>
        <dbReference type="EMBL" id="SMB84962.1"/>
    </source>
</evidence>
<dbReference type="GO" id="GO:0004222">
    <property type="term" value="F:metalloendopeptidase activity"/>
    <property type="evidence" value="ECO:0007669"/>
    <property type="project" value="InterPro"/>
</dbReference>
<dbReference type="InterPro" id="IPR046450">
    <property type="entry name" value="PA_dom_sf"/>
</dbReference>
<dbReference type="InterPro" id="IPR022409">
    <property type="entry name" value="PKD/Chitinase_dom"/>
</dbReference>
<dbReference type="InterPro" id="IPR003137">
    <property type="entry name" value="PA_domain"/>
</dbReference>
<keyword evidence="15" id="KW-1185">Reference proteome</keyword>
<dbReference type="Gene3D" id="1.10.390.10">
    <property type="entry name" value="Neutral Protease Domain 2"/>
    <property type="match status" value="1"/>
</dbReference>
<keyword evidence="6" id="KW-0479">Metal-binding</keyword>
<dbReference type="SUPFAM" id="SSF49299">
    <property type="entry name" value="PKD domain"/>
    <property type="match status" value="1"/>
</dbReference>
<dbReference type="GO" id="GO:0005615">
    <property type="term" value="C:extracellular space"/>
    <property type="evidence" value="ECO:0007669"/>
    <property type="project" value="InterPro"/>
</dbReference>
<evidence type="ECO:0000256" key="4">
    <source>
        <dbReference type="ARBA" id="ARBA00022525"/>
    </source>
</evidence>
<evidence type="ECO:0000259" key="13">
    <source>
        <dbReference type="PROSITE" id="PS50093"/>
    </source>
</evidence>
<dbReference type="PANTHER" id="PTHR33478">
    <property type="entry name" value="EXTRACELLULAR METALLOPROTEINASE MEP"/>
    <property type="match status" value="1"/>
</dbReference>
<comment type="cofactor">
    <cofactor evidence="1">
        <name>Zn(2+)</name>
        <dbReference type="ChEBI" id="CHEBI:29105"/>
    </cofactor>
</comment>
<evidence type="ECO:0000256" key="9">
    <source>
        <dbReference type="ARBA" id="ARBA00022833"/>
    </source>
</evidence>
<dbReference type="Proteomes" id="UP000192266">
    <property type="component" value="Unassembled WGS sequence"/>
</dbReference>
<dbReference type="OrthoDB" id="5377264at2"/>
<evidence type="ECO:0000256" key="1">
    <source>
        <dbReference type="ARBA" id="ARBA00001947"/>
    </source>
</evidence>
<name>A0A1W1UV49_9BACT</name>
<dbReference type="Gene3D" id="3.50.30.30">
    <property type="match status" value="1"/>
</dbReference>
<keyword evidence="7 12" id="KW-0732">Signal</keyword>
<dbReference type="Gene3D" id="3.10.170.10">
    <property type="match status" value="1"/>
</dbReference>
<dbReference type="InterPro" id="IPR001842">
    <property type="entry name" value="Peptidase_M36"/>
</dbReference>
<feature type="domain" description="PKD" evidence="13">
    <location>
        <begin position="851"/>
        <end position="901"/>
    </location>
</feature>
<dbReference type="InterPro" id="IPR027268">
    <property type="entry name" value="Peptidase_M4/M1_CTD_sf"/>
</dbReference>
<dbReference type="AlphaFoldDB" id="A0A1W1UV49"/>
<dbReference type="EMBL" id="FWWW01000042">
    <property type="protein sequence ID" value="SMB84962.1"/>
    <property type="molecule type" value="Genomic_DNA"/>
</dbReference>
<evidence type="ECO:0000256" key="3">
    <source>
        <dbReference type="ARBA" id="ARBA00006006"/>
    </source>
</evidence>
<keyword evidence="9" id="KW-0862">Zinc</keyword>
<dbReference type="InterPro" id="IPR011096">
    <property type="entry name" value="FTP_domain"/>
</dbReference>
<keyword evidence="10" id="KW-0482">Metalloprotease</keyword>
<dbReference type="InterPro" id="IPR013783">
    <property type="entry name" value="Ig-like_fold"/>
</dbReference>
<dbReference type="Pfam" id="PF02225">
    <property type="entry name" value="PA"/>
    <property type="match status" value="1"/>
</dbReference>
<protein>
    <submittedName>
        <fullName evidence="14">Peptidase M36 fungalysin</fullName>
    </submittedName>
</protein>
<keyword evidence="11" id="KW-0865">Zymogen</keyword>
<sequence>MNKLLLLVSRITLVVAMLTASGASFGQSSGNSAKKPIPQAALDHLKKNRQALDLADEDLADLVLSSQSTSKRNGLKHLYIQQRYQGIDIYGALTTVNLTKDDQVINVGNRFQKDLGKKVKSNQAKLDAPAAVAAAARHLGLTLKAPLAYQEQSREPNRAALLSPGGISLRPIPAKLLYQPLADGRLVLAWEVSIYELDARNWWNVRVDAATGEFLDKDNLVVECTFENDGPGGKSLSVSQPETAPFSFSAVAAGPTANAYNVFAVPTETPSHGPRVFVGTDVADKTASPMGWHTVTSGVSFTTTRGNNVNAYEDPDNNNNAAGINYSPNPGPSLLFDYPVDFSKQPVTYRDAATTNLFYMSNIMHDIWYQYGFDEVSGNFQTTNPNALEGLGADQVMAESQDSRNVIATRNNANFATPIDGQAPRMQMYLWSGAPDPEMFRVSAPAGIAGTYPAREGSFSKPLTATPLTGKLVLAQSTPPTTAGKSEEGCAAFTNGAAISGNIAVVYRGNCGFADKVQNAQIAGAIAVVVINNVSGGPTVMGGAPTNPTPAIVIPAVMISMEDGQLIRQQLDAAATVEVALKNSGGLPELDGDFDNGIIAHEYGHGISTRLTGGPNNSSCLRNAEQGGEGWSDWFGLMLTMKTGDTGPKPRGIGTYVQNQPTTGRGIRPSPYSTDFGVNNYTYAATNNPVLTQPHGVGFVWATMLWDMTWALIDQYGFDPNLYTGKAGNNLAMQLVIDGLKLQACNPGFVDARDAILAADRANNNGANQKLIWTAFAKRGLGFSAQQGLSTSRSDQVEAFDLPPVYSCTAPTIAVQATSNVKTNGPVTTIYLGYGPQNVQLQANSINTGLVGYTWSPAAGLSNAAVANPVFTPTAAGTYPLTVTTTNSAGCQASATVTITVIDVRCGPNNDQVLVCHSKTSRCLKSSEVSVHINHGDMLGNCGTTTNSSSFAAEESETDSELTSAPNPAVDDKTSVSFTLREGGTFRLEVLNMQGTVVAVLGEGSGKAGQRFTYEFAKGRLTGDLFIAHLITGQGNRFTRLIMKN</sequence>
<dbReference type="CDD" id="cd04818">
    <property type="entry name" value="PA_subtilisin_1"/>
    <property type="match status" value="1"/>
</dbReference>
<evidence type="ECO:0000256" key="7">
    <source>
        <dbReference type="ARBA" id="ARBA00022729"/>
    </source>
</evidence>
<dbReference type="SUPFAM" id="SSF52025">
    <property type="entry name" value="PA domain"/>
    <property type="match status" value="1"/>
</dbReference>
<keyword evidence="4" id="KW-0964">Secreted</keyword>
<reference evidence="14 15" key="1">
    <citation type="submission" date="2017-04" db="EMBL/GenBank/DDBJ databases">
        <authorList>
            <person name="Afonso C.L."/>
            <person name="Miller P.J."/>
            <person name="Scott M.A."/>
            <person name="Spackman E."/>
            <person name="Goraichik I."/>
            <person name="Dimitrov K.M."/>
            <person name="Suarez D.L."/>
            <person name="Swayne D.E."/>
        </authorList>
    </citation>
    <scope>NUCLEOTIDE SEQUENCE [LARGE SCALE GENOMIC DNA]</scope>
    <source>
        <strain evidence="14 15">DSM 11622</strain>
    </source>
</reference>
<proteinExistence type="inferred from homology"/>
<evidence type="ECO:0000256" key="10">
    <source>
        <dbReference type="ARBA" id="ARBA00023049"/>
    </source>
</evidence>
<evidence type="ECO:0000256" key="2">
    <source>
        <dbReference type="ARBA" id="ARBA00004613"/>
    </source>
</evidence>
<dbReference type="STRING" id="645990.SAMN00120144_3143"/>
<keyword evidence="5" id="KW-0645">Protease</keyword>
<dbReference type="SUPFAM" id="SSF55486">
    <property type="entry name" value="Metalloproteases ('zincins'), catalytic domain"/>
    <property type="match status" value="1"/>
</dbReference>
<dbReference type="RefSeq" id="WP_084443780.1">
    <property type="nucleotide sequence ID" value="NZ_FWWW01000042.1"/>
</dbReference>
<evidence type="ECO:0000256" key="11">
    <source>
        <dbReference type="ARBA" id="ARBA00023145"/>
    </source>
</evidence>
<evidence type="ECO:0000256" key="8">
    <source>
        <dbReference type="ARBA" id="ARBA00022801"/>
    </source>
</evidence>
<feature type="chain" id="PRO_5012980902" evidence="12">
    <location>
        <begin position="27"/>
        <end position="1045"/>
    </location>
</feature>
<dbReference type="PROSITE" id="PS50093">
    <property type="entry name" value="PKD"/>
    <property type="match status" value="1"/>
</dbReference>
<dbReference type="NCBIfam" id="NF038113">
    <property type="entry name" value="T9SSA_dep_M36"/>
    <property type="match status" value="1"/>
</dbReference>
<dbReference type="InterPro" id="IPR050371">
    <property type="entry name" value="Fungal_virulence_M36"/>
</dbReference>
<keyword evidence="8" id="KW-0378">Hydrolase</keyword>
<gene>
    <name evidence="14" type="ORF">SAMN00120144_3143</name>
</gene>
<dbReference type="SMART" id="SM00089">
    <property type="entry name" value="PKD"/>
    <property type="match status" value="1"/>
</dbReference>
<dbReference type="CDD" id="cd09596">
    <property type="entry name" value="M36"/>
    <property type="match status" value="1"/>
</dbReference>
<dbReference type="Gene3D" id="2.60.40.10">
    <property type="entry name" value="Immunoglobulins"/>
    <property type="match status" value="1"/>
</dbReference>
<dbReference type="Pfam" id="PF02128">
    <property type="entry name" value="Peptidase_M36"/>
    <property type="match status" value="1"/>
</dbReference>
<evidence type="ECO:0000256" key="12">
    <source>
        <dbReference type="SAM" id="SignalP"/>
    </source>
</evidence>
<evidence type="ECO:0000256" key="6">
    <source>
        <dbReference type="ARBA" id="ARBA00022723"/>
    </source>
</evidence>
<accession>A0A1W1UV49</accession>
<dbReference type="CDD" id="cd00146">
    <property type="entry name" value="PKD"/>
    <property type="match status" value="1"/>
</dbReference>
<dbReference type="GO" id="GO:0008270">
    <property type="term" value="F:zinc ion binding"/>
    <property type="evidence" value="ECO:0007669"/>
    <property type="project" value="InterPro"/>
</dbReference>
<feature type="signal peptide" evidence="12">
    <location>
        <begin position="1"/>
        <end position="26"/>
    </location>
</feature>
<evidence type="ECO:0000256" key="5">
    <source>
        <dbReference type="ARBA" id="ARBA00022670"/>
    </source>
</evidence>
<dbReference type="PANTHER" id="PTHR33478:SF1">
    <property type="entry name" value="EXTRACELLULAR METALLOPROTEINASE MEP"/>
    <property type="match status" value="1"/>
</dbReference>
<comment type="similarity">
    <text evidence="3">Belongs to the peptidase M36 family.</text>
</comment>
<dbReference type="InterPro" id="IPR035986">
    <property type="entry name" value="PKD_dom_sf"/>
</dbReference>
<evidence type="ECO:0000313" key="15">
    <source>
        <dbReference type="Proteomes" id="UP000192266"/>
    </source>
</evidence>